<feature type="domain" description="MD-2-related lipid-recognition" evidence="6">
    <location>
        <begin position="43"/>
        <end position="165"/>
    </location>
</feature>
<organism evidence="7 8">
    <name type="scientific">Elysia crispata</name>
    <name type="common">lettuce slug</name>
    <dbReference type="NCBI Taxonomy" id="231223"/>
    <lineage>
        <taxon>Eukaryota</taxon>
        <taxon>Metazoa</taxon>
        <taxon>Spiralia</taxon>
        <taxon>Lophotrochozoa</taxon>
        <taxon>Mollusca</taxon>
        <taxon>Gastropoda</taxon>
        <taxon>Heterobranchia</taxon>
        <taxon>Euthyneura</taxon>
        <taxon>Panpulmonata</taxon>
        <taxon>Sacoglossa</taxon>
        <taxon>Placobranchoidea</taxon>
        <taxon>Plakobranchidae</taxon>
        <taxon>Elysia</taxon>
    </lineage>
</organism>
<dbReference type="Proteomes" id="UP001283361">
    <property type="component" value="Unassembled WGS sequence"/>
</dbReference>
<protein>
    <recommendedName>
        <fullName evidence="6">MD-2-related lipid-recognition domain-containing protein</fullName>
    </recommendedName>
</protein>
<dbReference type="InterPro" id="IPR003172">
    <property type="entry name" value="ML_dom"/>
</dbReference>
<comment type="similarity">
    <text evidence="2">Belongs to the NPC2 family.</text>
</comment>
<dbReference type="PANTHER" id="PTHR11306">
    <property type="entry name" value="NIEMANN PICK TYPE C2 PROTEIN NPC2-RELATED"/>
    <property type="match status" value="1"/>
</dbReference>
<reference evidence="7" key="1">
    <citation type="journal article" date="2023" name="G3 (Bethesda)">
        <title>A reference genome for the long-term kleptoplast-retaining sea slug Elysia crispata morphotype clarki.</title>
        <authorList>
            <person name="Eastman K.E."/>
            <person name="Pendleton A.L."/>
            <person name="Shaikh M.A."/>
            <person name="Suttiyut T."/>
            <person name="Ogas R."/>
            <person name="Tomko P."/>
            <person name="Gavelis G."/>
            <person name="Widhalm J.R."/>
            <person name="Wisecaver J.H."/>
        </authorList>
    </citation>
    <scope>NUCLEOTIDE SEQUENCE</scope>
    <source>
        <strain evidence="7">ECLA1</strain>
    </source>
</reference>
<dbReference type="GO" id="GO:0005576">
    <property type="term" value="C:extracellular region"/>
    <property type="evidence" value="ECO:0007669"/>
    <property type="project" value="UniProtKB-SubCell"/>
</dbReference>
<dbReference type="EMBL" id="JAWDGP010006922">
    <property type="protein sequence ID" value="KAK3732977.1"/>
    <property type="molecule type" value="Genomic_DNA"/>
</dbReference>
<comment type="caution">
    <text evidence="7">The sequence shown here is derived from an EMBL/GenBank/DDBJ whole genome shotgun (WGS) entry which is preliminary data.</text>
</comment>
<dbReference type="CDD" id="cd00916">
    <property type="entry name" value="Npc2_like"/>
    <property type="match status" value="1"/>
</dbReference>
<dbReference type="AlphaFoldDB" id="A0AAE0Y5Q2"/>
<keyword evidence="3" id="KW-0964">Secreted</keyword>
<evidence type="ECO:0000259" key="6">
    <source>
        <dbReference type="SMART" id="SM00737"/>
    </source>
</evidence>
<dbReference type="InterPro" id="IPR014756">
    <property type="entry name" value="Ig_E-set"/>
</dbReference>
<evidence type="ECO:0000256" key="5">
    <source>
        <dbReference type="ARBA" id="ARBA00023157"/>
    </source>
</evidence>
<dbReference type="GO" id="GO:0032934">
    <property type="term" value="F:sterol binding"/>
    <property type="evidence" value="ECO:0007669"/>
    <property type="project" value="InterPro"/>
</dbReference>
<evidence type="ECO:0000256" key="3">
    <source>
        <dbReference type="ARBA" id="ARBA00022525"/>
    </source>
</evidence>
<dbReference type="Pfam" id="PF02221">
    <property type="entry name" value="E1_DerP2_DerF2"/>
    <property type="match status" value="1"/>
</dbReference>
<accession>A0AAE0Y5Q2</accession>
<sequence>MIQTLRLRAKSRTHIFKQAAKMEYLKFLIPALLASAASEMINYKDCPNGDNGHATAVRISPCPSQPCSFNHGQTVNVEIDFTPRNDSDTLESKVYGILAGIPVSYPLPNADACKDSAITCPISKGQVLTYKSSFDVLQSYPKINVVVMWQLNAGKSNQACFTFPMAIV</sequence>
<evidence type="ECO:0000256" key="4">
    <source>
        <dbReference type="ARBA" id="ARBA00022729"/>
    </source>
</evidence>
<evidence type="ECO:0000313" key="7">
    <source>
        <dbReference type="EMBL" id="KAK3732977.1"/>
    </source>
</evidence>
<name>A0AAE0Y5Q2_9GAST</name>
<keyword evidence="4" id="KW-0732">Signal</keyword>
<dbReference type="InterPro" id="IPR039670">
    <property type="entry name" value="NPC2-like"/>
</dbReference>
<gene>
    <name evidence="7" type="ORF">RRG08_002585</name>
</gene>
<keyword evidence="5" id="KW-1015">Disulfide bond</keyword>
<dbReference type="PANTHER" id="PTHR11306:SF68">
    <property type="entry name" value="NPC INTRACELLULAR CHOLESTEROL TRANSPORTER 2"/>
    <property type="match status" value="1"/>
</dbReference>
<dbReference type="FunFam" id="2.60.40.770:FF:000001">
    <property type="entry name" value="NPC intracellular cholesterol transporter 2"/>
    <property type="match status" value="1"/>
</dbReference>
<evidence type="ECO:0000313" key="8">
    <source>
        <dbReference type="Proteomes" id="UP001283361"/>
    </source>
</evidence>
<dbReference type="SUPFAM" id="SSF81296">
    <property type="entry name" value="E set domains"/>
    <property type="match status" value="1"/>
</dbReference>
<comment type="subcellular location">
    <subcellularLocation>
        <location evidence="1">Secreted</location>
    </subcellularLocation>
</comment>
<evidence type="ECO:0000256" key="2">
    <source>
        <dbReference type="ARBA" id="ARBA00006370"/>
    </source>
</evidence>
<keyword evidence="8" id="KW-1185">Reference proteome</keyword>
<evidence type="ECO:0000256" key="1">
    <source>
        <dbReference type="ARBA" id="ARBA00004613"/>
    </source>
</evidence>
<dbReference type="GO" id="GO:0032367">
    <property type="term" value="P:intracellular cholesterol transport"/>
    <property type="evidence" value="ECO:0007669"/>
    <property type="project" value="InterPro"/>
</dbReference>
<dbReference type="SMART" id="SM00737">
    <property type="entry name" value="ML"/>
    <property type="match status" value="1"/>
</dbReference>
<dbReference type="InterPro" id="IPR033916">
    <property type="entry name" value="ML_Npc2-like"/>
</dbReference>
<proteinExistence type="inferred from homology"/>
<dbReference type="Gene3D" id="2.60.40.770">
    <property type="match status" value="1"/>
</dbReference>